<dbReference type="Proteomes" id="UP000218831">
    <property type="component" value="Unassembled WGS sequence"/>
</dbReference>
<dbReference type="OrthoDB" id="9804698at2"/>
<keyword evidence="6 8" id="KW-0456">Lyase</keyword>
<feature type="active site" description="Proton acceptor" evidence="9">
    <location>
        <position position="25"/>
    </location>
</feature>
<name>A0A2A2GEU4_9BACT</name>
<dbReference type="InterPro" id="IPR038418">
    <property type="entry name" value="6-PTP_synth/QueD_sf"/>
</dbReference>
<feature type="active site" description="Charge relay system" evidence="9">
    <location>
        <position position="116"/>
    </location>
</feature>
<dbReference type="Gene3D" id="3.30.479.10">
    <property type="entry name" value="6-pyruvoyl tetrahydropterin synthase/QueD"/>
    <property type="match status" value="1"/>
</dbReference>
<proteinExistence type="inferred from homology"/>
<dbReference type="GO" id="GO:0070497">
    <property type="term" value="F:6-carboxytetrahydropterin synthase activity"/>
    <property type="evidence" value="ECO:0007669"/>
    <property type="project" value="UniProtKB-EC"/>
</dbReference>
<feature type="binding site" evidence="10">
    <location>
        <position position="16"/>
    </location>
    <ligand>
        <name>Zn(2+)</name>
        <dbReference type="ChEBI" id="CHEBI:29105"/>
    </ligand>
</feature>
<comment type="similarity">
    <text evidence="2 8">Belongs to the PTPS family. QueD subfamily.</text>
</comment>
<protein>
    <recommendedName>
        <fullName evidence="3 8">6-carboxy-5,6,7,8-tetrahydropterin synthase</fullName>
        <ecNumber evidence="8">4.-.-.-</ecNumber>
    </recommendedName>
</protein>
<gene>
    <name evidence="11" type="ORF">CK503_00165</name>
</gene>
<comment type="cofactor">
    <cofactor evidence="8 10">
        <name>Zn(2+)</name>
        <dbReference type="ChEBI" id="CHEBI:29105"/>
    </cofactor>
    <text evidence="8 10">Binds 1 zinc ion per subunit.</text>
</comment>
<evidence type="ECO:0000256" key="1">
    <source>
        <dbReference type="ARBA" id="ARBA00005061"/>
    </source>
</evidence>
<keyword evidence="12" id="KW-1185">Reference proteome</keyword>
<evidence type="ECO:0000256" key="9">
    <source>
        <dbReference type="PIRSR" id="PIRSR006113-1"/>
    </source>
</evidence>
<evidence type="ECO:0000256" key="7">
    <source>
        <dbReference type="ARBA" id="ARBA00048807"/>
    </source>
</evidence>
<evidence type="ECO:0000256" key="10">
    <source>
        <dbReference type="PIRSR" id="PIRSR006113-2"/>
    </source>
</evidence>
<evidence type="ECO:0000256" key="2">
    <source>
        <dbReference type="ARBA" id="ARBA00008900"/>
    </source>
</evidence>
<feature type="binding site" evidence="10">
    <location>
        <position position="29"/>
    </location>
    <ligand>
        <name>Zn(2+)</name>
        <dbReference type="ChEBI" id="CHEBI:29105"/>
    </ligand>
</feature>
<evidence type="ECO:0000313" key="12">
    <source>
        <dbReference type="Proteomes" id="UP000218831"/>
    </source>
</evidence>
<evidence type="ECO:0000256" key="5">
    <source>
        <dbReference type="ARBA" id="ARBA00022833"/>
    </source>
</evidence>
<evidence type="ECO:0000256" key="6">
    <source>
        <dbReference type="ARBA" id="ARBA00023239"/>
    </source>
</evidence>
<feature type="active site" description="Charge relay system" evidence="9">
    <location>
        <position position="76"/>
    </location>
</feature>
<dbReference type="PANTHER" id="PTHR12589">
    <property type="entry name" value="PYRUVOYL TETRAHYDROBIOPTERIN SYNTHASE"/>
    <property type="match status" value="1"/>
</dbReference>
<sequence>MPTWTLHTEFKFDAAHLIEGYDGKCGRMHGHSYKVHISAKSYKLNPSKYLDTDDMVCDFRELKWASKGSEKGGLDHSVLNEEMPINPTAERIAEFIYKETQQRIPEGVTLNVTVWETENSWVEYTEDNV</sequence>
<comment type="caution">
    <text evidence="11">The sequence shown here is derived from an EMBL/GenBank/DDBJ whole genome shotgun (WGS) entry which is preliminary data.</text>
</comment>
<comment type="catalytic activity">
    <reaction evidence="7 8">
        <text>7,8-dihydroneopterin 3'-triphosphate + H2O = 6-carboxy-5,6,7,8-tetrahydropterin + triphosphate + acetaldehyde + 2 H(+)</text>
        <dbReference type="Rhea" id="RHEA:27966"/>
        <dbReference type="ChEBI" id="CHEBI:15343"/>
        <dbReference type="ChEBI" id="CHEBI:15377"/>
        <dbReference type="ChEBI" id="CHEBI:15378"/>
        <dbReference type="ChEBI" id="CHEBI:18036"/>
        <dbReference type="ChEBI" id="CHEBI:58462"/>
        <dbReference type="ChEBI" id="CHEBI:61032"/>
        <dbReference type="EC" id="4.1.2.50"/>
    </reaction>
</comment>
<dbReference type="Pfam" id="PF01242">
    <property type="entry name" value="PTPS"/>
    <property type="match status" value="1"/>
</dbReference>
<dbReference type="GO" id="GO:0008616">
    <property type="term" value="P:tRNA queuosine(34) biosynthetic process"/>
    <property type="evidence" value="ECO:0007669"/>
    <property type="project" value="UniProtKB-KW"/>
</dbReference>
<dbReference type="SUPFAM" id="SSF55620">
    <property type="entry name" value="Tetrahydrobiopterin biosynthesis enzymes-like"/>
    <property type="match status" value="1"/>
</dbReference>
<dbReference type="PANTHER" id="PTHR12589:SF7">
    <property type="entry name" value="6-PYRUVOYL TETRAHYDROBIOPTERIN SYNTHASE"/>
    <property type="match status" value="1"/>
</dbReference>
<dbReference type="InterPro" id="IPR007115">
    <property type="entry name" value="6-PTP_synth/QueD"/>
</dbReference>
<feature type="binding site" evidence="10">
    <location>
        <position position="31"/>
    </location>
    <ligand>
        <name>Zn(2+)</name>
        <dbReference type="ChEBI" id="CHEBI:29105"/>
    </ligand>
</feature>
<dbReference type="EC" id="4.-.-.-" evidence="8"/>
<accession>A0A2A2GEU4</accession>
<dbReference type="EMBL" id="NSKE01000001">
    <property type="protein sequence ID" value="PAU95514.1"/>
    <property type="molecule type" value="Genomic_DNA"/>
</dbReference>
<evidence type="ECO:0000256" key="3">
    <source>
        <dbReference type="ARBA" id="ARBA00018141"/>
    </source>
</evidence>
<evidence type="ECO:0000256" key="4">
    <source>
        <dbReference type="ARBA" id="ARBA00022723"/>
    </source>
</evidence>
<dbReference type="PIRSF" id="PIRSF006113">
    <property type="entry name" value="PTP_synth"/>
    <property type="match status" value="1"/>
</dbReference>
<organism evidence="11 12">
    <name type="scientific">Fodinibius salipaludis</name>
    <dbReference type="NCBI Taxonomy" id="2032627"/>
    <lineage>
        <taxon>Bacteria</taxon>
        <taxon>Pseudomonadati</taxon>
        <taxon>Balneolota</taxon>
        <taxon>Balneolia</taxon>
        <taxon>Balneolales</taxon>
        <taxon>Balneolaceae</taxon>
        <taxon>Fodinibius</taxon>
    </lineage>
</organism>
<dbReference type="UniPathway" id="UPA00391"/>
<dbReference type="AlphaFoldDB" id="A0A2A2GEU4"/>
<keyword evidence="5 8" id="KW-0862">Zinc</keyword>
<reference evidence="11 12" key="1">
    <citation type="submission" date="2017-08" db="EMBL/GenBank/DDBJ databases">
        <title>Aliifodinibius alkalisoli sp. nov., isolated from saline alkaline soil.</title>
        <authorList>
            <person name="Liu D."/>
            <person name="Zhang G."/>
        </authorList>
    </citation>
    <scope>NUCLEOTIDE SEQUENCE [LARGE SCALE GENOMIC DNA]</scope>
    <source>
        <strain evidence="11 12">WN023</strain>
    </source>
</reference>
<keyword evidence="4 8" id="KW-0479">Metal-binding</keyword>
<evidence type="ECO:0000256" key="8">
    <source>
        <dbReference type="PIRNR" id="PIRNR006113"/>
    </source>
</evidence>
<dbReference type="RefSeq" id="WP_095604759.1">
    <property type="nucleotide sequence ID" value="NZ_NSKE01000001.1"/>
</dbReference>
<comment type="pathway">
    <text evidence="1 8">Purine metabolism; 7-cyano-7-deazaguanine biosynthesis.</text>
</comment>
<dbReference type="GO" id="GO:0046872">
    <property type="term" value="F:metal ion binding"/>
    <property type="evidence" value="ECO:0007669"/>
    <property type="project" value="UniProtKB-KW"/>
</dbReference>
<keyword evidence="8" id="KW-0671">Queuosine biosynthesis</keyword>
<evidence type="ECO:0000313" key="11">
    <source>
        <dbReference type="EMBL" id="PAU95514.1"/>
    </source>
</evidence>